<evidence type="ECO:0000256" key="7">
    <source>
        <dbReference type="ARBA" id="ARBA00022705"/>
    </source>
</evidence>
<dbReference type="CDD" id="cd00201">
    <property type="entry name" value="WW"/>
    <property type="match status" value="1"/>
</dbReference>
<dbReference type="InterPro" id="IPR036020">
    <property type="entry name" value="WW_dom_sf"/>
</dbReference>
<feature type="compositionally biased region" description="Acidic residues" evidence="14">
    <location>
        <begin position="657"/>
        <end position="668"/>
    </location>
</feature>
<dbReference type="InterPro" id="IPR032675">
    <property type="entry name" value="LRR_dom_sf"/>
</dbReference>
<dbReference type="GO" id="GO:0000781">
    <property type="term" value="C:chromosome, telomeric region"/>
    <property type="evidence" value="ECO:0007669"/>
    <property type="project" value="UniProtKB-SubCell"/>
</dbReference>
<dbReference type="Gene3D" id="3.80.10.10">
    <property type="entry name" value="Ribonuclease Inhibitor"/>
    <property type="match status" value="3"/>
</dbReference>
<evidence type="ECO:0000256" key="5">
    <source>
        <dbReference type="ARBA" id="ARBA00022574"/>
    </source>
</evidence>
<protein>
    <recommendedName>
        <fullName evidence="4">Leucine-rich repeat and WD repeat-containing protein 1</fullName>
    </recommendedName>
    <alternativeName>
        <fullName evidence="12">Origin recognition complex-associated protein</fullName>
    </alternativeName>
</protein>
<comment type="caution">
    <text evidence="16">The sequence shown here is derived from an EMBL/GenBank/DDBJ whole genome shotgun (WGS) entry which is preliminary data.</text>
</comment>
<dbReference type="InterPro" id="IPR036322">
    <property type="entry name" value="WD40_repeat_dom_sf"/>
</dbReference>
<feature type="domain" description="WW" evidence="15">
    <location>
        <begin position="513"/>
        <end position="547"/>
    </location>
</feature>
<evidence type="ECO:0000256" key="1">
    <source>
        <dbReference type="ARBA" id="ARBA00004574"/>
    </source>
</evidence>
<evidence type="ECO:0000256" key="9">
    <source>
        <dbReference type="ARBA" id="ARBA00022838"/>
    </source>
</evidence>
<dbReference type="Pfam" id="PF13855">
    <property type="entry name" value="LRR_8"/>
    <property type="match status" value="1"/>
</dbReference>
<evidence type="ECO:0000256" key="11">
    <source>
        <dbReference type="ARBA" id="ARBA00023328"/>
    </source>
</evidence>
<evidence type="ECO:0000259" key="15">
    <source>
        <dbReference type="PROSITE" id="PS50020"/>
    </source>
</evidence>
<feature type="repeat" description="WD" evidence="13">
    <location>
        <begin position="236"/>
        <end position="277"/>
    </location>
</feature>
<dbReference type="SMART" id="SM00320">
    <property type="entry name" value="WD40"/>
    <property type="match status" value="7"/>
</dbReference>
<dbReference type="PRINTS" id="PR00320">
    <property type="entry name" value="GPROTEINBRPT"/>
</dbReference>
<evidence type="ECO:0000256" key="12">
    <source>
        <dbReference type="ARBA" id="ARBA00033046"/>
    </source>
</evidence>
<dbReference type="SMART" id="SM00364">
    <property type="entry name" value="LRR_BAC"/>
    <property type="match status" value="9"/>
</dbReference>
<feature type="repeat" description="WD" evidence="13">
    <location>
        <begin position="278"/>
        <end position="319"/>
    </location>
</feature>
<feature type="region of interest" description="Disordered" evidence="14">
    <location>
        <begin position="327"/>
        <end position="421"/>
    </location>
</feature>
<feature type="region of interest" description="Disordered" evidence="14">
    <location>
        <begin position="1652"/>
        <end position="1701"/>
    </location>
</feature>
<feature type="compositionally biased region" description="Basic and acidic residues" evidence="14">
    <location>
        <begin position="646"/>
        <end position="655"/>
    </location>
</feature>
<feature type="compositionally biased region" description="Acidic residues" evidence="14">
    <location>
        <begin position="634"/>
        <end position="645"/>
    </location>
</feature>
<dbReference type="Pfam" id="PF23598">
    <property type="entry name" value="LRR_14"/>
    <property type="match status" value="2"/>
</dbReference>
<dbReference type="Gene3D" id="2.130.10.10">
    <property type="entry name" value="YVTN repeat-like/Quinoprotein amine dehydrogenase"/>
    <property type="match status" value="3"/>
</dbReference>
<proteinExistence type="inferred from homology"/>
<keyword evidence="7" id="KW-0235">DNA replication</keyword>
<evidence type="ECO:0000256" key="13">
    <source>
        <dbReference type="PROSITE-ProRule" id="PRU00221"/>
    </source>
</evidence>
<feature type="compositionally biased region" description="Low complexity" evidence="14">
    <location>
        <begin position="1669"/>
        <end position="1690"/>
    </location>
</feature>
<evidence type="ECO:0000256" key="3">
    <source>
        <dbReference type="ARBA" id="ARBA00007545"/>
    </source>
</evidence>
<dbReference type="InterPro" id="IPR020472">
    <property type="entry name" value="WD40_PAC1"/>
</dbReference>
<feature type="repeat" description="WD" evidence="13">
    <location>
        <begin position="26"/>
        <end position="60"/>
    </location>
</feature>
<comment type="subcellular location">
    <subcellularLocation>
        <location evidence="2">Chromosome</location>
        <location evidence="2">Centromere</location>
        <location evidence="2">Kinetochore</location>
    </subcellularLocation>
    <subcellularLocation>
        <location evidence="1">Chromosome</location>
        <location evidence="1">Telomere</location>
    </subcellularLocation>
</comment>
<feature type="domain" description="WW" evidence="15">
    <location>
        <begin position="597"/>
        <end position="617"/>
    </location>
</feature>
<dbReference type="SUPFAM" id="SSF50978">
    <property type="entry name" value="WD40 repeat-like"/>
    <property type="match status" value="1"/>
</dbReference>
<dbReference type="InterPro" id="IPR011990">
    <property type="entry name" value="TPR-like_helical_dom_sf"/>
</dbReference>
<dbReference type="InterPro" id="IPR055414">
    <property type="entry name" value="LRR_R13L4/SHOC2-like"/>
</dbReference>
<dbReference type="InterPro" id="IPR050505">
    <property type="entry name" value="WDR55/POC1"/>
</dbReference>
<gene>
    <name evidence="16" type="ORF">N0F65_011489</name>
</gene>
<dbReference type="GO" id="GO:0006260">
    <property type="term" value="P:DNA replication"/>
    <property type="evidence" value="ECO:0007669"/>
    <property type="project" value="UniProtKB-KW"/>
</dbReference>
<evidence type="ECO:0000313" key="17">
    <source>
        <dbReference type="Proteomes" id="UP001146120"/>
    </source>
</evidence>
<dbReference type="PANTHER" id="PTHR44019">
    <property type="entry name" value="WD REPEAT-CONTAINING PROTEIN 55"/>
    <property type="match status" value="1"/>
</dbReference>
<feature type="repeat" description="WD" evidence="13">
    <location>
        <begin position="110"/>
        <end position="151"/>
    </location>
</feature>
<reference evidence="16" key="2">
    <citation type="journal article" date="2023" name="Microbiol Resour">
        <title>Decontamination and Annotation of the Draft Genome Sequence of the Oomycete Lagenidium giganteum ARSEF 373.</title>
        <authorList>
            <person name="Morgan W.R."/>
            <person name="Tartar A."/>
        </authorList>
    </citation>
    <scope>NUCLEOTIDE SEQUENCE</scope>
    <source>
        <strain evidence="16">ARSEF 373</strain>
    </source>
</reference>
<dbReference type="InterPro" id="IPR015943">
    <property type="entry name" value="WD40/YVTN_repeat-like_dom_sf"/>
</dbReference>
<evidence type="ECO:0000256" key="6">
    <source>
        <dbReference type="ARBA" id="ARBA00022614"/>
    </source>
</evidence>
<keyword evidence="9" id="KW-0995">Kinetochore</keyword>
<keyword evidence="8" id="KW-0677">Repeat</keyword>
<feature type="repeat" description="WD" evidence="13">
    <location>
        <begin position="194"/>
        <end position="235"/>
    </location>
</feature>
<dbReference type="Proteomes" id="UP001146120">
    <property type="component" value="Unassembled WGS sequence"/>
</dbReference>
<dbReference type="PROSITE" id="PS50020">
    <property type="entry name" value="WW_DOMAIN_2"/>
    <property type="match status" value="2"/>
</dbReference>
<dbReference type="Gene3D" id="1.25.40.10">
    <property type="entry name" value="Tetratricopeptide repeat domain"/>
    <property type="match status" value="1"/>
</dbReference>
<evidence type="ECO:0000256" key="14">
    <source>
        <dbReference type="SAM" id="MobiDB-lite"/>
    </source>
</evidence>
<keyword evidence="11" id="KW-0137">Centromere</keyword>
<feature type="repeat" description="WD" evidence="13">
    <location>
        <begin position="152"/>
        <end position="193"/>
    </location>
</feature>
<dbReference type="PANTHER" id="PTHR44019:SF8">
    <property type="entry name" value="POC1 CENTRIOLAR PROTEIN HOMOLOG"/>
    <property type="match status" value="1"/>
</dbReference>
<dbReference type="SMART" id="SM00456">
    <property type="entry name" value="WW"/>
    <property type="match status" value="2"/>
</dbReference>
<keyword evidence="17" id="KW-1185">Reference proteome</keyword>
<dbReference type="SMART" id="SM00369">
    <property type="entry name" value="LRR_TYP"/>
    <property type="match status" value="13"/>
</dbReference>
<dbReference type="PROSITE" id="PS50082">
    <property type="entry name" value="WD_REPEATS_2"/>
    <property type="match status" value="7"/>
</dbReference>
<dbReference type="Gene3D" id="2.20.70.10">
    <property type="match status" value="1"/>
</dbReference>
<dbReference type="InterPro" id="IPR001202">
    <property type="entry name" value="WW_dom"/>
</dbReference>
<accession>A0AAV2YBY5</accession>
<dbReference type="PROSITE" id="PS01159">
    <property type="entry name" value="WW_DOMAIN_1"/>
    <property type="match status" value="1"/>
</dbReference>
<evidence type="ECO:0000256" key="4">
    <source>
        <dbReference type="ARBA" id="ARBA00015536"/>
    </source>
</evidence>
<comment type="similarity">
    <text evidence="3">Belongs to the LRWD1 family.</text>
</comment>
<dbReference type="CDD" id="cd00200">
    <property type="entry name" value="WD40"/>
    <property type="match status" value="1"/>
</dbReference>
<evidence type="ECO:0000256" key="8">
    <source>
        <dbReference type="ARBA" id="ARBA00022737"/>
    </source>
</evidence>
<keyword evidence="6" id="KW-0433">Leucine-rich repeat</keyword>
<organism evidence="16 17">
    <name type="scientific">Lagenidium giganteum</name>
    <dbReference type="NCBI Taxonomy" id="4803"/>
    <lineage>
        <taxon>Eukaryota</taxon>
        <taxon>Sar</taxon>
        <taxon>Stramenopiles</taxon>
        <taxon>Oomycota</taxon>
        <taxon>Peronosporomycetes</taxon>
        <taxon>Pythiales</taxon>
        <taxon>Pythiaceae</taxon>
    </lineage>
</organism>
<dbReference type="InterPro" id="IPR019775">
    <property type="entry name" value="WD40_repeat_CS"/>
</dbReference>
<keyword evidence="10" id="KW-0779">Telomere</keyword>
<evidence type="ECO:0000256" key="10">
    <source>
        <dbReference type="ARBA" id="ARBA00022895"/>
    </source>
</evidence>
<dbReference type="SUPFAM" id="SSF52058">
    <property type="entry name" value="L domain-like"/>
    <property type="match status" value="2"/>
</dbReference>
<dbReference type="PROSITE" id="PS00678">
    <property type="entry name" value="WD_REPEATS_1"/>
    <property type="match status" value="3"/>
</dbReference>
<dbReference type="Pfam" id="PF00397">
    <property type="entry name" value="WW"/>
    <property type="match status" value="1"/>
</dbReference>
<reference evidence="16" key="1">
    <citation type="submission" date="2022-11" db="EMBL/GenBank/DDBJ databases">
        <authorList>
            <person name="Morgan W.R."/>
            <person name="Tartar A."/>
        </authorList>
    </citation>
    <scope>NUCLEOTIDE SEQUENCE</scope>
    <source>
        <strain evidence="16">ARSEF 373</strain>
    </source>
</reference>
<feature type="repeat" description="WD" evidence="13">
    <location>
        <begin position="68"/>
        <end position="99"/>
    </location>
</feature>
<keyword evidence="10" id="KW-0158">Chromosome</keyword>
<dbReference type="Pfam" id="PF00400">
    <property type="entry name" value="WD40"/>
    <property type="match status" value="7"/>
</dbReference>
<evidence type="ECO:0000313" key="16">
    <source>
        <dbReference type="EMBL" id="DAZ92992.1"/>
    </source>
</evidence>
<keyword evidence="5 13" id="KW-0853">WD repeat</keyword>
<sequence length="1701" mass="190012">MAPIAAMGTPSPAPLALHNPSLERTFRGHKSAVTSVAFHPNMQQLASASVDCNVLMWNFKPQLRAFRYVGHKGPVHALAFSPSGDVLASASQDRTVRLWTPTVKGESVAIKAHAGAVRSVCFSYCAQELLTASDDMSIKLWALPTRRFQCSLTGHSNWVRSAQFSPDARVIASGSDDKTVKLWDKEKRTCVHTYYEHAGIVNNVAFHPDGACLASGSYDRSINMWDTRTSKLVQHYRAHDASVTSVGFHPSGNYLVSTSQDQSIKIWDVREGQVLYTLQGHDGAVNCAQFSHDARFVASGGVDSFVMVWEADMDKCLHLDIPKVTPSLHRSRGASASSNRIRSRSRSLSPTARRSSIASATVPPPAPTSARLNSGASHHIRDNLSVDENQSAVRHGSRAMLSPKSAPQKVAEPQDSSDSMASTLQHIVGQLEIITRTLGVLEERISTNEDRLAELTRVQSELLRQRSRAACAASTKPHGDAALQSFAVLTRSISTGETSWTLPEEQQVPTGAANSPDAWKEAVDEASGTTYYYNVYSGETSWTPPEFDAAPMTPHDDLAYMEYAIRRLQAQWRGQSARRHAALLLRLQYQVTRDAVTGNVLYTNRQTRRSTWERPKLFAYLDEVDGTDGHSEDFNMDGDDDDGDDGDGRESKAGGDGDGDEENNEDNDDANKKKRRYPRSTAQQRVDAVEDAGTEGEVLDLSGLRAWRLSTRIWNLASLRILNLAHNELDRIPSGIQDLVRLEELDVSHNALKRLPSSLQTTITLRVLRASHNRLEGFSPKLWKLRAITELDLSYNAFAVLPFVEGDLKLLRDTREWQVGIGLLGELERLRLDHNVLGSWPTSLERCTKLREADLSHNKLEALHEEMESMAALQFLNLDHNMLKALPENFGLLPALAVCHVSHNRLAALPGSVGNLQTLRELVIAHNKLHQLPPEFGALAQLQHLDMDCNEHMGAFAACLSQLGSVATFSAVHCDVRAFDSSDFLHHAPLTHLNLGYNALDDLPLDLAAPDNVLKEYLVTLLLDHNELRRVPTPVLAHCLVLETLDLSCNQIQVVPAAIGRLVLLRVLRLSFNAIKALPDELACLEQLEELACDHNRLSVLPVTLGSLRQLRRLDVSSNQLTVLPVALMELQQLEVVRAHDNWLEAPPPALRQLNQCFLDLSNNCFDATLRERQQERHAAHAQALAKVQRGDFAGANEALTELLDGSTPLTCEEATSQRVEQRLARGLCRFMLLKQCTQTIDELSPTIQQCEQELRGAELVATRQAQQQQRKLQLLMEKQEKQDKRPEDDEDSTTSPLSSPARATKQRQLLLNPNVALDANNNEELRSKIAEAAASRAKAREQHAVYARGCLDDLSAAIHEGTHELVTAYYLQGLAFMNLLQFDKAIESLTCAIDGECKDKATKTKTDFALRVPVASVHLYLQRAEAFRRLGQLPPALEDLHVVMAHHPQEGGKHAEQLIQRYAFEWDIQKNQYFVDHETLFRAFDVDMKTGLPRRPEVVDLHAPHRFHRPGSNNNKNDNHNLAAQVFALPPAARFGFELDTLRAQAQVEQRAREDDAAARLAKRTRFLKQARDFKRELRENLQMELEEATQRAVEKELERLAELRRQEQARESEERLYMKYEDEYMQWLVAEEARLEAERRRRLEAQQKRAEAQAEYTKRLARRGGRRQQLAQRGGKAPASTNASATAAKRSPSPSNKSA</sequence>
<feature type="region of interest" description="Disordered" evidence="14">
    <location>
        <begin position="1280"/>
        <end position="1305"/>
    </location>
</feature>
<dbReference type="PROSITE" id="PS51450">
    <property type="entry name" value="LRR"/>
    <property type="match status" value="3"/>
</dbReference>
<feature type="region of interest" description="Disordered" evidence="14">
    <location>
        <begin position="628"/>
        <end position="693"/>
    </location>
</feature>
<dbReference type="InterPro" id="IPR001611">
    <property type="entry name" value="Leu-rich_rpt"/>
</dbReference>
<dbReference type="InterPro" id="IPR003591">
    <property type="entry name" value="Leu-rich_rpt_typical-subtyp"/>
</dbReference>
<name>A0AAV2YBY5_9STRA</name>
<dbReference type="PROSITE" id="PS50294">
    <property type="entry name" value="WD_REPEATS_REGION"/>
    <property type="match status" value="7"/>
</dbReference>
<dbReference type="InterPro" id="IPR001680">
    <property type="entry name" value="WD40_rpt"/>
</dbReference>
<dbReference type="EMBL" id="DAKRPA010000357">
    <property type="protein sequence ID" value="DAZ92992.1"/>
    <property type="molecule type" value="Genomic_DNA"/>
</dbReference>
<dbReference type="PROSITE" id="PS50096">
    <property type="entry name" value="IQ"/>
    <property type="match status" value="1"/>
</dbReference>
<dbReference type="SUPFAM" id="SSF51045">
    <property type="entry name" value="WW domain"/>
    <property type="match status" value="1"/>
</dbReference>
<dbReference type="GO" id="GO:0000776">
    <property type="term" value="C:kinetochore"/>
    <property type="evidence" value="ECO:0007669"/>
    <property type="project" value="UniProtKB-KW"/>
</dbReference>
<evidence type="ECO:0000256" key="2">
    <source>
        <dbReference type="ARBA" id="ARBA00004629"/>
    </source>
</evidence>
<dbReference type="SUPFAM" id="SSF48452">
    <property type="entry name" value="TPR-like"/>
    <property type="match status" value="1"/>
</dbReference>